<evidence type="ECO:0000313" key="2">
    <source>
        <dbReference type="EMBL" id="MDA0166978.1"/>
    </source>
</evidence>
<comment type="caution">
    <text evidence="2">The sequence shown here is derived from an EMBL/GenBank/DDBJ whole genome shotgun (WGS) entry which is preliminary data.</text>
</comment>
<organism evidence="2 3">
    <name type="scientific">Solirubrobacter ginsenosidimutans</name>
    <dbReference type="NCBI Taxonomy" id="490573"/>
    <lineage>
        <taxon>Bacteria</taxon>
        <taxon>Bacillati</taxon>
        <taxon>Actinomycetota</taxon>
        <taxon>Thermoleophilia</taxon>
        <taxon>Solirubrobacterales</taxon>
        <taxon>Solirubrobacteraceae</taxon>
        <taxon>Solirubrobacter</taxon>
    </lineage>
</organism>
<keyword evidence="1" id="KW-0812">Transmembrane</keyword>
<keyword evidence="1" id="KW-0472">Membrane</keyword>
<proteinExistence type="predicted"/>
<dbReference type="RefSeq" id="WP_270046231.1">
    <property type="nucleotide sequence ID" value="NZ_JAPDOD010000083.1"/>
</dbReference>
<feature type="transmembrane region" description="Helical" evidence="1">
    <location>
        <begin position="34"/>
        <end position="59"/>
    </location>
</feature>
<dbReference type="AlphaFoldDB" id="A0A9X3SBF5"/>
<sequence length="68" mass="7395">MPLLVVEFLVLALALFGDGWLIRRAYKVREDRLVCALAAVIVSAIVLGIGFVTLVTLALERCGNDCFS</sequence>
<reference evidence="2" key="1">
    <citation type="submission" date="2022-10" db="EMBL/GenBank/DDBJ databases">
        <title>The WGS of Solirubrobacter ginsenosidimutans DSM 21036.</title>
        <authorList>
            <person name="Jiang Z."/>
        </authorList>
    </citation>
    <scope>NUCLEOTIDE SEQUENCE</scope>
    <source>
        <strain evidence="2">DSM 21036</strain>
    </source>
</reference>
<keyword evidence="3" id="KW-1185">Reference proteome</keyword>
<protein>
    <submittedName>
        <fullName evidence="2">Uncharacterized protein</fullName>
    </submittedName>
</protein>
<name>A0A9X3SBF5_9ACTN</name>
<keyword evidence="1" id="KW-1133">Transmembrane helix</keyword>
<evidence type="ECO:0000313" key="3">
    <source>
        <dbReference type="Proteomes" id="UP001149140"/>
    </source>
</evidence>
<gene>
    <name evidence="2" type="ORF">OM076_42350</name>
</gene>
<feature type="transmembrane region" description="Helical" evidence="1">
    <location>
        <begin position="6"/>
        <end position="22"/>
    </location>
</feature>
<evidence type="ECO:0000256" key="1">
    <source>
        <dbReference type="SAM" id="Phobius"/>
    </source>
</evidence>
<dbReference type="EMBL" id="JAPDOD010000083">
    <property type="protein sequence ID" value="MDA0166978.1"/>
    <property type="molecule type" value="Genomic_DNA"/>
</dbReference>
<dbReference type="Proteomes" id="UP001149140">
    <property type="component" value="Unassembled WGS sequence"/>
</dbReference>
<accession>A0A9X3SBF5</accession>